<dbReference type="EMBL" id="PGOL01000868">
    <property type="protein sequence ID" value="PKI63777.1"/>
    <property type="molecule type" value="Genomic_DNA"/>
</dbReference>
<organism evidence="1 2">
    <name type="scientific">Punica granatum</name>
    <name type="common">Pomegranate</name>
    <dbReference type="NCBI Taxonomy" id="22663"/>
    <lineage>
        <taxon>Eukaryota</taxon>
        <taxon>Viridiplantae</taxon>
        <taxon>Streptophyta</taxon>
        <taxon>Embryophyta</taxon>
        <taxon>Tracheophyta</taxon>
        <taxon>Spermatophyta</taxon>
        <taxon>Magnoliopsida</taxon>
        <taxon>eudicotyledons</taxon>
        <taxon>Gunneridae</taxon>
        <taxon>Pentapetalae</taxon>
        <taxon>rosids</taxon>
        <taxon>malvids</taxon>
        <taxon>Myrtales</taxon>
        <taxon>Lythraceae</taxon>
        <taxon>Punica</taxon>
    </lineage>
</organism>
<proteinExistence type="predicted"/>
<dbReference type="AlphaFoldDB" id="A0A2I0K5F6"/>
<name>A0A2I0K5F6_PUNGR</name>
<protein>
    <submittedName>
        <fullName evidence="1">Uncharacterized protein</fullName>
    </submittedName>
</protein>
<evidence type="ECO:0000313" key="1">
    <source>
        <dbReference type="EMBL" id="PKI63777.1"/>
    </source>
</evidence>
<reference evidence="1 2" key="1">
    <citation type="submission" date="2017-11" db="EMBL/GenBank/DDBJ databases">
        <title>De-novo sequencing of pomegranate (Punica granatum L.) genome.</title>
        <authorList>
            <person name="Akparov Z."/>
            <person name="Amiraslanov A."/>
            <person name="Hajiyeva S."/>
            <person name="Abbasov M."/>
            <person name="Kaur K."/>
            <person name="Hamwieh A."/>
            <person name="Solovyev V."/>
            <person name="Salamov A."/>
            <person name="Braich B."/>
            <person name="Kosarev P."/>
            <person name="Mahmoud A."/>
            <person name="Hajiyev E."/>
            <person name="Babayeva S."/>
            <person name="Izzatullayeva V."/>
            <person name="Mammadov A."/>
            <person name="Mammadov A."/>
            <person name="Sharifova S."/>
            <person name="Ojaghi J."/>
            <person name="Eynullazada K."/>
            <person name="Bayramov B."/>
            <person name="Abdulazimova A."/>
            <person name="Shahmuradov I."/>
        </authorList>
    </citation>
    <scope>NUCLEOTIDE SEQUENCE [LARGE SCALE GENOMIC DNA]</scope>
    <source>
        <strain evidence="2">cv. AG2017</strain>
        <tissue evidence="1">Leaf</tissue>
    </source>
</reference>
<comment type="caution">
    <text evidence="1">The sequence shown here is derived from an EMBL/GenBank/DDBJ whole genome shotgun (WGS) entry which is preliminary data.</text>
</comment>
<keyword evidence="2" id="KW-1185">Reference proteome</keyword>
<sequence>MWLMAANVARAAHSEWVFQWAKLQPSPFHSHGGGHGPLCHANLHAPVVNHDPPQFPTACTHHHCPSTHGGEPGRWRSLGMGFFCGCFSRSLSIWDFLRLKHAARDCGAEDVSSMTEPSEMTRGIGAV</sequence>
<gene>
    <name evidence="1" type="ORF">CRG98_015761</name>
</gene>
<accession>A0A2I0K5F6</accession>
<dbReference type="Proteomes" id="UP000233551">
    <property type="component" value="Unassembled WGS sequence"/>
</dbReference>
<evidence type="ECO:0000313" key="2">
    <source>
        <dbReference type="Proteomes" id="UP000233551"/>
    </source>
</evidence>